<keyword evidence="8" id="KW-0325">Glycoprotein</keyword>
<dbReference type="Gene3D" id="3.90.1480.20">
    <property type="entry name" value="Glycosyl transferase family 29"/>
    <property type="match status" value="1"/>
</dbReference>
<organism evidence="9 10">
    <name type="scientific">Paracoccus subflavus</name>
    <dbReference type="NCBI Taxonomy" id="2528244"/>
    <lineage>
        <taxon>Bacteria</taxon>
        <taxon>Pseudomonadati</taxon>
        <taxon>Pseudomonadota</taxon>
        <taxon>Alphaproteobacteria</taxon>
        <taxon>Rhodobacterales</taxon>
        <taxon>Paracoccaceae</taxon>
        <taxon>Paracoccus</taxon>
    </lineage>
</organism>
<keyword evidence="5" id="KW-0812">Transmembrane</keyword>
<accession>A0A4Q9G464</accession>
<dbReference type="OrthoDB" id="5614897at2"/>
<proteinExistence type="predicted"/>
<dbReference type="Pfam" id="PF00777">
    <property type="entry name" value="Glyco_transf_29"/>
    <property type="match status" value="1"/>
</dbReference>
<keyword evidence="10" id="KW-1185">Reference proteome</keyword>
<dbReference type="EMBL" id="SISK01000009">
    <property type="protein sequence ID" value="TBN38642.1"/>
    <property type="molecule type" value="Genomic_DNA"/>
</dbReference>
<evidence type="ECO:0000256" key="5">
    <source>
        <dbReference type="ARBA" id="ARBA00022692"/>
    </source>
</evidence>
<dbReference type="AlphaFoldDB" id="A0A4Q9G464"/>
<evidence type="ECO:0000256" key="3">
    <source>
        <dbReference type="ARBA" id="ARBA00022676"/>
    </source>
</evidence>
<evidence type="ECO:0000256" key="7">
    <source>
        <dbReference type="ARBA" id="ARBA00023136"/>
    </source>
</evidence>
<evidence type="ECO:0000256" key="1">
    <source>
        <dbReference type="ARBA" id="ARBA00004167"/>
    </source>
</evidence>
<dbReference type="GO" id="GO:0012505">
    <property type="term" value="C:endomembrane system"/>
    <property type="evidence" value="ECO:0007669"/>
    <property type="project" value="UniProtKB-SubCell"/>
</dbReference>
<dbReference type="InterPro" id="IPR038578">
    <property type="entry name" value="GT29-like_sf"/>
</dbReference>
<evidence type="ECO:0000313" key="9">
    <source>
        <dbReference type="EMBL" id="TBN38642.1"/>
    </source>
</evidence>
<comment type="subcellular location">
    <subcellularLocation>
        <location evidence="2">Endomembrane system</location>
    </subcellularLocation>
    <subcellularLocation>
        <location evidence="1">Membrane</location>
        <topology evidence="1">Single-pass membrane protein</topology>
    </subcellularLocation>
</comment>
<evidence type="ECO:0000256" key="6">
    <source>
        <dbReference type="ARBA" id="ARBA00022989"/>
    </source>
</evidence>
<keyword evidence="7" id="KW-0472">Membrane</keyword>
<evidence type="ECO:0000256" key="4">
    <source>
        <dbReference type="ARBA" id="ARBA00022679"/>
    </source>
</evidence>
<keyword evidence="3" id="KW-0328">Glycosyltransferase</keyword>
<evidence type="ECO:0000313" key="10">
    <source>
        <dbReference type="Proteomes" id="UP000293520"/>
    </source>
</evidence>
<name>A0A4Q9G464_9RHOB</name>
<dbReference type="RefSeq" id="WP_130991595.1">
    <property type="nucleotide sequence ID" value="NZ_SISK01000009.1"/>
</dbReference>
<protein>
    <recommendedName>
        <fullName evidence="11">Glycosyltransferase family 29 protein</fullName>
    </recommendedName>
</protein>
<comment type="caution">
    <text evidence="9">The sequence shown here is derived from an EMBL/GenBank/DDBJ whole genome shotgun (WGS) entry which is preliminary data.</text>
</comment>
<sequence>MNKLRFYAARTLRDEQALQALSVPQADLLADLEGRSVALVGNARSLAQTRHGPAIDAADVVVRINRAPMPAAHSHGTRTGWLALAVRLSDEDRARLDPSRLLWMSPKRKRLGWRTASSPGFYLHPLEDYRALRDRLAAPPTTGAMLIDLLLRSPLASLTLYGFDFFASQSLSGRRTADQVPHDFSAEAAWVADLQRMDGRLASACGRSSGSPA</sequence>
<dbReference type="GO" id="GO:0008373">
    <property type="term" value="F:sialyltransferase activity"/>
    <property type="evidence" value="ECO:0007669"/>
    <property type="project" value="InterPro"/>
</dbReference>
<keyword evidence="6" id="KW-1133">Transmembrane helix</keyword>
<dbReference type="GO" id="GO:0016020">
    <property type="term" value="C:membrane"/>
    <property type="evidence" value="ECO:0007669"/>
    <property type="project" value="UniProtKB-SubCell"/>
</dbReference>
<dbReference type="Proteomes" id="UP000293520">
    <property type="component" value="Unassembled WGS sequence"/>
</dbReference>
<gene>
    <name evidence="9" type="ORF">EYE42_12165</name>
</gene>
<dbReference type="InterPro" id="IPR001675">
    <property type="entry name" value="Glyco_trans_29"/>
</dbReference>
<evidence type="ECO:0008006" key="11">
    <source>
        <dbReference type="Google" id="ProtNLM"/>
    </source>
</evidence>
<reference evidence="9 10" key="1">
    <citation type="submission" date="2019-02" db="EMBL/GenBank/DDBJ databases">
        <title>Paracoccus subflavus sp. nov., isolated from marine sediment of the Pacific Ocean.</title>
        <authorList>
            <person name="Zhang G."/>
        </authorList>
    </citation>
    <scope>NUCLEOTIDE SEQUENCE [LARGE SCALE GENOMIC DNA]</scope>
    <source>
        <strain evidence="9 10">GY0581</strain>
    </source>
</reference>
<keyword evidence="4" id="KW-0808">Transferase</keyword>
<evidence type="ECO:0000256" key="2">
    <source>
        <dbReference type="ARBA" id="ARBA00004308"/>
    </source>
</evidence>
<evidence type="ECO:0000256" key="8">
    <source>
        <dbReference type="ARBA" id="ARBA00023180"/>
    </source>
</evidence>